<dbReference type="AlphaFoldDB" id="A0A1D8P5Z0"/>
<dbReference type="InterPro" id="IPR011008">
    <property type="entry name" value="Dimeric_a/b-barrel"/>
</dbReference>
<evidence type="ECO:0000313" key="2">
    <source>
        <dbReference type="EMBL" id="AOW19957.1"/>
    </source>
</evidence>
<gene>
    <name evidence="2" type="ORF">LPB138_04335</name>
</gene>
<proteinExistence type="predicted"/>
<dbReference type="Proteomes" id="UP000176050">
    <property type="component" value="Chromosome"/>
</dbReference>
<evidence type="ECO:0000259" key="1">
    <source>
        <dbReference type="Pfam" id="PF11695"/>
    </source>
</evidence>
<feature type="domain" description="DUF3291" evidence="1">
    <location>
        <begin position="5"/>
        <end position="143"/>
    </location>
</feature>
<name>A0A1D8P5Z0_9FLAO</name>
<sequence length="150" mass="17536">MKYQLAQINIAKLLKPINHPQIADFVNQLDEINALAEKSEGFVWRLKDDNSNDATGLSPFLNPNIIVNMSVWENAEVLKNYVYNSDHSKVFLRRKEWFEKPTKSHMALWWIEEGKFPTVQQAKEKLEYLQKNGNSEVAFTFRDIKNPPKN</sequence>
<accession>A0A1D8P5Z0</accession>
<dbReference type="SUPFAM" id="SSF54909">
    <property type="entry name" value="Dimeric alpha+beta barrel"/>
    <property type="match status" value="1"/>
</dbReference>
<dbReference type="EMBL" id="CP017478">
    <property type="protein sequence ID" value="AOW19957.1"/>
    <property type="molecule type" value="Genomic_DNA"/>
</dbReference>
<evidence type="ECO:0000313" key="3">
    <source>
        <dbReference type="Proteomes" id="UP000176050"/>
    </source>
</evidence>
<dbReference type="InterPro" id="IPR021708">
    <property type="entry name" value="DUF3291"/>
</dbReference>
<protein>
    <recommendedName>
        <fullName evidence="1">DUF3291 domain-containing protein</fullName>
    </recommendedName>
</protein>
<organism evidence="2 3">
    <name type="scientific">Urechidicola croceus</name>
    <dbReference type="NCBI Taxonomy" id="1850246"/>
    <lineage>
        <taxon>Bacteria</taxon>
        <taxon>Pseudomonadati</taxon>
        <taxon>Bacteroidota</taxon>
        <taxon>Flavobacteriia</taxon>
        <taxon>Flavobacteriales</taxon>
        <taxon>Flavobacteriaceae</taxon>
        <taxon>Urechidicola</taxon>
    </lineage>
</organism>
<dbReference type="RefSeq" id="WP_070236096.1">
    <property type="nucleotide sequence ID" value="NZ_CP017478.1"/>
</dbReference>
<dbReference type="KEGG" id="lul:LPB138_04335"/>
<reference evidence="2 3" key="1">
    <citation type="submission" date="2016-10" db="EMBL/GenBank/DDBJ databases">
        <title>Lutibacter sp. LPB0138, isolated from marine gastropod.</title>
        <authorList>
            <person name="Kim E."/>
            <person name="Yi H."/>
        </authorList>
    </citation>
    <scope>NUCLEOTIDE SEQUENCE [LARGE SCALE GENOMIC DNA]</scope>
    <source>
        <strain evidence="2 3">LPB0138</strain>
    </source>
</reference>
<dbReference type="STRING" id="1850246.LPB138_04335"/>
<dbReference type="OrthoDB" id="2376237at2"/>
<keyword evidence="3" id="KW-1185">Reference proteome</keyword>
<dbReference type="Pfam" id="PF11695">
    <property type="entry name" value="DUF3291"/>
    <property type="match status" value="1"/>
</dbReference>